<comment type="caution">
    <text evidence="2">The sequence shown here is derived from an EMBL/GenBank/DDBJ whole genome shotgun (WGS) entry which is preliminary data.</text>
</comment>
<gene>
    <name evidence="2" type="ORF">F0L74_17130</name>
</gene>
<accession>A0A5B2VU20</accession>
<evidence type="ECO:0000313" key="3">
    <source>
        <dbReference type="Proteomes" id="UP000324611"/>
    </source>
</evidence>
<dbReference type="EMBL" id="VUOC01000003">
    <property type="protein sequence ID" value="KAA2241609.1"/>
    <property type="molecule type" value="Genomic_DNA"/>
</dbReference>
<dbReference type="Proteomes" id="UP000324611">
    <property type="component" value="Unassembled WGS sequence"/>
</dbReference>
<reference evidence="2 3" key="1">
    <citation type="submission" date="2019-09" db="EMBL/GenBank/DDBJ databases">
        <title>Chitinophaga ginsengihumi sp. nov., isolated from soil of ginseng rhizosphere.</title>
        <authorList>
            <person name="Lee J."/>
        </authorList>
    </citation>
    <scope>NUCLEOTIDE SEQUENCE [LARGE SCALE GENOMIC DNA]</scope>
    <source>
        <strain evidence="2 3">BN140078</strain>
    </source>
</reference>
<dbReference type="PROSITE" id="PS51257">
    <property type="entry name" value="PROKAR_LIPOPROTEIN"/>
    <property type="match status" value="1"/>
</dbReference>
<dbReference type="AlphaFoldDB" id="A0A5B2VU20"/>
<feature type="chain" id="PRO_5023129939" evidence="1">
    <location>
        <begin position="31"/>
        <end position="124"/>
    </location>
</feature>
<sequence length="124" mass="13912">MKTRTFILQSFSLSCLLAGILVFGALTASANDLALNSDKDKGAKKTENRFLLGAMPKMNLSMDGFRSTGMLTSEFKLTPSNSWNIKSVMTYKRGNVTYVLPYNVQIQQPSNMEYHKLRIILPLK</sequence>
<evidence type="ECO:0000313" key="2">
    <source>
        <dbReference type="EMBL" id="KAA2241609.1"/>
    </source>
</evidence>
<evidence type="ECO:0000256" key="1">
    <source>
        <dbReference type="SAM" id="SignalP"/>
    </source>
</evidence>
<keyword evidence="1" id="KW-0732">Signal</keyword>
<protein>
    <submittedName>
        <fullName evidence="2">Uncharacterized protein</fullName>
    </submittedName>
</protein>
<dbReference type="RefSeq" id="WP_149839116.1">
    <property type="nucleotide sequence ID" value="NZ_VUOC01000003.1"/>
</dbReference>
<name>A0A5B2VU20_9BACT</name>
<reference evidence="2 3" key="2">
    <citation type="submission" date="2019-09" db="EMBL/GenBank/DDBJ databases">
        <authorList>
            <person name="Jin C."/>
        </authorList>
    </citation>
    <scope>NUCLEOTIDE SEQUENCE [LARGE SCALE GENOMIC DNA]</scope>
    <source>
        <strain evidence="2 3">BN140078</strain>
    </source>
</reference>
<keyword evidence="3" id="KW-1185">Reference proteome</keyword>
<organism evidence="2 3">
    <name type="scientific">Chitinophaga agrisoli</name>
    <dbReference type="NCBI Taxonomy" id="2607653"/>
    <lineage>
        <taxon>Bacteria</taxon>
        <taxon>Pseudomonadati</taxon>
        <taxon>Bacteroidota</taxon>
        <taxon>Chitinophagia</taxon>
        <taxon>Chitinophagales</taxon>
        <taxon>Chitinophagaceae</taxon>
        <taxon>Chitinophaga</taxon>
    </lineage>
</organism>
<proteinExistence type="predicted"/>
<feature type="signal peptide" evidence="1">
    <location>
        <begin position="1"/>
        <end position="30"/>
    </location>
</feature>